<reference evidence="1 2" key="1">
    <citation type="journal article" date="2018" name="Evol. Lett.">
        <title>Horizontal gene cluster transfer increased hallucinogenic mushroom diversity.</title>
        <authorList>
            <person name="Reynolds H.T."/>
            <person name="Vijayakumar V."/>
            <person name="Gluck-Thaler E."/>
            <person name="Korotkin H.B."/>
            <person name="Matheny P.B."/>
            <person name="Slot J.C."/>
        </authorList>
    </citation>
    <scope>NUCLEOTIDE SEQUENCE [LARGE SCALE GENOMIC DNA]</scope>
    <source>
        <strain evidence="1 2">2629</strain>
    </source>
</reference>
<accession>A0A409VTY0</accession>
<dbReference type="Pfam" id="PF26113">
    <property type="entry name" value="GH16_XgeA"/>
    <property type="match status" value="1"/>
</dbReference>
<organism evidence="1 2">
    <name type="scientific">Panaeolus cyanescens</name>
    <dbReference type="NCBI Taxonomy" id="181874"/>
    <lineage>
        <taxon>Eukaryota</taxon>
        <taxon>Fungi</taxon>
        <taxon>Dikarya</taxon>
        <taxon>Basidiomycota</taxon>
        <taxon>Agaricomycotina</taxon>
        <taxon>Agaricomycetes</taxon>
        <taxon>Agaricomycetidae</taxon>
        <taxon>Agaricales</taxon>
        <taxon>Agaricineae</taxon>
        <taxon>Galeropsidaceae</taxon>
        <taxon>Panaeolus</taxon>
    </lineage>
</organism>
<gene>
    <name evidence="1" type="ORF">CVT24_001318</name>
</gene>
<dbReference type="OrthoDB" id="192832at2759"/>
<evidence type="ECO:0000313" key="1">
    <source>
        <dbReference type="EMBL" id="PPQ69732.1"/>
    </source>
</evidence>
<evidence type="ECO:0000313" key="2">
    <source>
        <dbReference type="Proteomes" id="UP000284842"/>
    </source>
</evidence>
<dbReference type="InParanoid" id="A0A409VTY0"/>
<keyword evidence="2" id="KW-1185">Reference proteome</keyword>
<dbReference type="SUPFAM" id="SSF49899">
    <property type="entry name" value="Concanavalin A-like lectins/glucanases"/>
    <property type="match status" value="1"/>
</dbReference>
<sequence>SFFRAAIPQDILDGTPTPSTWGIPSATLLNSSLCDIPTFFQSHRIIFDITFCGQWAGASYATSGCPGTCEQRLTDPTNFVNATWSINSLKVYSKQVVHGNFTNLGEGVPSYALGSNHWWILGAIAATLWLGEMLF</sequence>
<dbReference type="Gene3D" id="2.60.120.200">
    <property type="match status" value="1"/>
</dbReference>
<dbReference type="InterPro" id="IPR013320">
    <property type="entry name" value="ConA-like_dom_sf"/>
</dbReference>
<dbReference type="EMBL" id="NHTK01005976">
    <property type="protein sequence ID" value="PPQ69732.1"/>
    <property type="molecule type" value="Genomic_DNA"/>
</dbReference>
<dbReference type="STRING" id="181874.A0A409VTY0"/>
<feature type="non-terminal residue" evidence="1">
    <location>
        <position position="1"/>
    </location>
</feature>
<proteinExistence type="predicted"/>
<dbReference type="AlphaFoldDB" id="A0A409VTY0"/>
<dbReference type="Proteomes" id="UP000284842">
    <property type="component" value="Unassembled WGS sequence"/>
</dbReference>
<protein>
    <submittedName>
        <fullName evidence="1">Uncharacterized protein</fullName>
    </submittedName>
</protein>
<comment type="caution">
    <text evidence="1">The sequence shown here is derived from an EMBL/GenBank/DDBJ whole genome shotgun (WGS) entry which is preliminary data.</text>
</comment>
<name>A0A409VTY0_9AGAR</name>